<comment type="caution">
    <text evidence="5">The sequence shown here is derived from an EMBL/GenBank/DDBJ whole genome shotgun (WGS) entry which is preliminary data.</text>
</comment>
<evidence type="ECO:0000313" key="6">
    <source>
        <dbReference type="Proteomes" id="UP000230066"/>
    </source>
</evidence>
<keyword evidence="2" id="KW-0597">Phosphoprotein</keyword>
<dbReference type="Gene3D" id="2.30.29.30">
    <property type="entry name" value="Pleckstrin-homology domain (PH domain)/Phosphotyrosine-binding domain (PTB)"/>
    <property type="match status" value="1"/>
</dbReference>
<accession>A0A4E0REF0</accession>
<keyword evidence="6" id="KW-1185">Reference proteome</keyword>
<keyword evidence="1" id="KW-0217">Developmental protein</keyword>
<dbReference type="EMBL" id="JXXN02000930">
    <property type="protein sequence ID" value="THD25936.1"/>
    <property type="molecule type" value="Genomic_DNA"/>
</dbReference>
<evidence type="ECO:0000256" key="1">
    <source>
        <dbReference type="ARBA" id="ARBA00022473"/>
    </source>
</evidence>
<dbReference type="SUPFAM" id="SSF50729">
    <property type="entry name" value="PH domain-like"/>
    <property type="match status" value="1"/>
</dbReference>
<dbReference type="Pfam" id="PF06311">
    <property type="entry name" value="NumbF"/>
    <property type="match status" value="1"/>
</dbReference>
<sequence length="655" mass="69712">MNGLRRTFSFRKKSKKRNDNADSSKPQQWLDDEAKIKDGCCSFQVKYLGNIEVYESRGMQVCEEAIKALRKSKKKPQKAILYVSGDALRVSDDVSQHLIVDQTIEKVSFCAPDRGHEKGFAYICRDGATRRWMCHAFLAVKESGERLSHAVGCAFAICLEKKQKRERDALQSASSDDRGLTRVGSFRPASLAERLIDPQSTMLTEPLSSAGDARQNANGITQSQISFSSPASPANLAGAIPRPRPSPSITDRQGSLRLFPKLHDVSPFKRDLSLRLEELPSNIQRLARVTNGDPIPEETGTEIDESLSKLMSSVSTSSAPGAQTTLPGVATRLQSGSNSGELVRFSPTGTLDGHASPTSSLQATTTTPTTSMVTSAVTTSASFAPSFLTDPFSAAPFNPATIQQHQAGIPSLTDRNPSDATANQLTVRTVTATTNAGNSDEPKSPFLGGPPIVAPRPTQSFVSSPWHNGTLVHYPVPTVSSPTVIPGGPGVAMPMTVYQQPGSPQLSLAYPTYQTQVSQAAFGLQSYPSGYTSPWSTSNTPMFSIPTSTTAAVTWPTPVTPSLLPPEPNRFADPFDVGWADRTTAVFTSPGPSASSGALISGVHKPGNPFLSNLSPTTTTTTIGIGSLAPTLTSGQVNGYGNNVTASSMTDDLFS</sequence>
<dbReference type="InterPro" id="IPR016698">
    <property type="entry name" value="Numb/numb-like"/>
</dbReference>
<feature type="region of interest" description="Disordered" evidence="3">
    <location>
        <begin position="224"/>
        <end position="253"/>
    </location>
</feature>
<dbReference type="InterPro" id="IPR010449">
    <property type="entry name" value="Numb_domain"/>
</dbReference>
<dbReference type="Proteomes" id="UP000230066">
    <property type="component" value="Unassembled WGS sequence"/>
</dbReference>
<gene>
    <name evidence="5" type="ORF">D915_003257</name>
</gene>
<dbReference type="GO" id="GO:0005737">
    <property type="term" value="C:cytoplasm"/>
    <property type="evidence" value="ECO:0007669"/>
    <property type="project" value="TreeGrafter"/>
</dbReference>
<evidence type="ECO:0000256" key="2">
    <source>
        <dbReference type="ARBA" id="ARBA00022553"/>
    </source>
</evidence>
<name>A0A4E0REF0_FASHE</name>
<dbReference type="Pfam" id="PF00640">
    <property type="entry name" value="PID"/>
    <property type="match status" value="1"/>
</dbReference>
<reference evidence="5" key="1">
    <citation type="submission" date="2019-03" db="EMBL/GenBank/DDBJ databases">
        <title>Improved annotation for the trematode Fasciola hepatica.</title>
        <authorList>
            <person name="Choi Y.-J."/>
            <person name="Martin J."/>
            <person name="Mitreva M."/>
        </authorList>
    </citation>
    <scope>NUCLEOTIDE SEQUENCE [LARGE SCALE GENOMIC DNA]</scope>
</reference>
<evidence type="ECO:0000256" key="3">
    <source>
        <dbReference type="SAM" id="MobiDB-lite"/>
    </source>
</evidence>
<feature type="domain" description="PID" evidence="4">
    <location>
        <begin position="41"/>
        <end position="171"/>
    </location>
</feature>
<dbReference type="AlphaFoldDB" id="A0A4E0REF0"/>
<evidence type="ECO:0000259" key="4">
    <source>
        <dbReference type="PROSITE" id="PS01179"/>
    </source>
</evidence>
<evidence type="ECO:0000313" key="5">
    <source>
        <dbReference type="EMBL" id="THD25936.1"/>
    </source>
</evidence>
<dbReference type="InterPro" id="IPR011993">
    <property type="entry name" value="PH-like_dom_sf"/>
</dbReference>
<dbReference type="SMART" id="SM00462">
    <property type="entry name" value="PTB"/>
    <property type="match status" value="1"/>
</dbReference>
<dbReference type="PROSITE" id="PS01179">
    <property type="entry name" value="PID"/>
    <property type="match status" value="1"/>
</dbReference>
<feature type="compositionally biased region" description="Low complexity" evidence="3">
    <location>
        <begin position="355"/>
        <end position="367"/>
    </location>
</feature>
<dbReference type="InterPro" id="IPR006020">
    <property type="entry name" value="PTB/PI_dom"/>
</dbReference>
<protein>
    <submittedName>
        <fullName evidence="5">Adaptor protein numb</fullName>
    </submittedName>
</protein>
<organism evidence="5 6">
    <name type="scientific">Fasciola hepatica</name>
    <name type="common">Liver fluke</name>
    <dbReference type="NCBI Taxonomy" id="6192"/>
    <lineage>
        <taxon>Eukaryota</taxon>
        <taxon>Metazoa</taxon>
        <taxon>Spiralia</taxon>
        <taxon>Lophotrochozoa</taxon>
        <taxon>Platyhelminthes</taxon>
        <taxon>Trematoda</taxon>
        <taxon>Digenea</taxon>
        <taxon>Plagiorchiida</taxon>
        <taxon>Echinostomata</taxon>
        <taxon>Echinostomatoidea</taxon>
        <taxon>Fasciolidae</taxon>
        <taxon>Fasciola</taxon>
    </lineage>
</organism>
<proteinExistence type="predicted"/>
<dbReference type="PANTHER" id="PTHR47368:SF2">
    <property type="entry name" value="PID DOMAIN-CONTAINING PROTEIN"/>
    <property type="match status" value="1"/>
</dbReference>
<dbReference type="CDD" id="cd01268">
    <property type="entry name" value="PTB_Numb"/>
    <property type="match status" value="1"/>
</dbReference>
<dbReference type="PANTHER" id="PTHR47368">
    <property type="entry name" value="NUMB"/>
    <property type="match status" value="1"/>
</dbReference>
<feature type="region of interest" description="Disordered" evidence="3">
    <location>
        <begin position="346"/>
        <end position="367"/>
    </location>
</feature>